<name>A0ABQ5FK90_9ASTR</name>
<reference evidence="1" key="2">
    <citation type="submission" date="2022-01" db="EMBL/GenBank/DDBJ databases">
        <authorList>
            <person name="Yamashiro T."/>
            <person name="Shiraishi A."/>
            <person name="Satake H."/>
            <person name="Nakayama K."/>
        </authorList>
    </citation>
    <scope>NUCLEOTIDE SEQUENCE</scope>
</reference>
<organism evidence="1 2">
    <name type="scientific">Tanacetum coccineum</name>
    <dbReference type="NCBI Taxonomy" id="301880"/>
    <lineage>
        <taxon>Eukaryota</taxon>
        <taxon>Viridiplantae</taxon>
        <taxon>Streptophyta</taxon>
        <taxon>Embryophyta</taxon>
        <taxon>Tracheophyta</taxon>
        <taxon>Spermatophyta</taxon>
        <taxon>Magnoliopsida</taxon>
        <taxon>eudicotyledons</taxon>
        <taxon>Gunneridae</taxon>
        <taxon>Pentapetalae</taxon>
        <taxon>asterids</taxon>
        <taxon>campanulids</taxon>
        <taxon>Asterales</taxon>
        <taxon>Asteraceae</taxon>
        <taxon>Asteroideae</taxon>
        <taxon>Anthemideae</taxon>
        <taxon>Anthemidinae</taxon>
        <taxon>Tanacetum</taxon>
    </lineage>
</organism>
<sequence length="194" mass="21740">MTSTRTTMSQEALEELINQCVADALTTLMQAKGTKGVVGLDQWFEKMESIFHISKCTMECQVKFATCTLLGGALTWKNSHVRTIRHDAAYAMVPDELDKVEKYTGGLPDSIQWSMMASKSKTLQEAIKLTRSLMDQKLLTYAARQAENKRKIDNNSRNNNAQQQPYKMQNVVHAYAVGPGEKKVYAGTLPLCNK</sequence>
<evidence type="ECO:0000313" key="2">
    <source>
        <dbReference type="Proteomes" id="UP001151760"/>
    </source>
</evidence>
<accession>A0ABQ5FK90</accession>
<protein>
    <recommendedName>
        <fullName evidence="3">Reverse transcriptase domain-containing protein</fullName>
    </recommendedName>
</protein>
<gene>
    <name evidence="1" type="ORF">Tco_1006851</name>
</gene>
<dbReference type="Proteomes" id="UP001151760">
    <property type="component" value="Unassembled WGS sequence"/>
</dbReference>
<reference evidence="1" key="1">
    <citation type="journal article" date="2022" name="Int. J. Mol. Sci.">
        <title>Draft Genome of Tanacetum Coccineum: Genomic Comparison of Closely Related Tanacetum-Family Plants.</title>
        <authorList>
            <person name="Yamashiro T."/>
            <person name="Shiraishi A."/>
            <person name="Nakayama K."/>
            <person name="Satake H."/>
        </authorList>
    </citation>
    <scope>NUCLEOTIDE SEQUENCE</scope>
</reference>
<evidence type="ECO:0000313" key="1">
    <source>
        <dbReference type="EMBL" id="GJT63318.1"/>
    </source>
</evidence>
<dbReference type="EMBL" id="BQNB010017451">
    <property type="protein sequence ID" value="GJT63318.1"/>
    <property type="molecule type" value="Genomic_DNA"/>
</dbReference>
<keyword evidence="2" id="KW-1185">Reference proteome</keyword>
<proteinExistence type="predicted"/>
<comment type="caution">
    <text evidence="1">The sequence shown here is derived from an EMBL/GenBank/DDBJ whole genome shotgun (WGS) entry which is preliminary data.</text>
</comment>
<evidence type="ECO:0008006" key="3">
    <source>
        <dbReference type="Google" id="ProtNLM"/>
    </source>
</evidence>